<sequence>MDTHEFFKEMLIHTFREQVLNTTEILMCW</sequence>
<reference evidence="1" key="1">
    <citation type="submission" date="2014-09" db="EMBL/GenBank/DDBJ databases">
        <authorList>
            <person name="Magalhaes I.L.F."/>
            <person name="Oliveira U."/>
            <person name="Santos F.R."/>
            <person name="Vidigal T.H.D.A."/>
            <person name="Brescovit A.D."/>
            <person name="Santos A.J."/>
        </authorList>
    </citation>
    <scope>NUCLEOTIDE SEQUENCE</scope>
    <source>
        <tissue evidence="1">Shoot tissue taken approximately 20 cm above the soil surface</tissue>
    </source>
</reference>
<protein>
    <submittedName>
        <fullName evidence="1">Uncharacterized protein</fullName>
    </submittedName>
</protein>
<dbReference type="EMBL" id="GBRH01262285">
    <property type="protein sequence ID" value="JAD35610.1"/>
    <property type="molecule type" value="Transcribed_RNA"/>
</dbReference>
<reference evidence="1" key="2">
    <citation type="journal article" date="2015" name="Data Brief">
        <title>Shoot transcriptome of the giant reed, Arundo donax.</title>
        <authorList>
            <person name="Barrero R.A."/>
            <person name="Guerrero F.D."/>
            <person name="Moolhuijzen P."/>
            <person name="Goolsby J.A."/>
            <person name="Tidwell J."/>
            <person name="Bellgard S.E."/>
            <person name="Bellgard M.I."/>
        </authorList>
    </citation>
    <scope>NUCLEOTIDE SEQUENCE</scope>
    <source>
        <tissue evidence="1">Shoot tissue taken approximately 20 cm above the soil surface</tissue>
    </source>
</reference>
<organism evidence="1">
    <name type="scientific">Arundo donax</name>
    <name type="common">Giant reed</name>
    <name type="synonym">Donax arundinaceus</name>
    <dbReference type="NCBI Taxonomy" id="35708"/>
    <lineage>
        <taxon>Eukaryota</taxon>
        <taxon>Viridiplantae</taxon>
        <taxon>Streptophyta</taxon>
        <taxon>Embryophyta</taxon>
        <taxon>Tracheophyta</taxon>
        <taxon>Spermatophyta</taxon>
        <taxon>Magnoliopsida</taxon>
        <taxon>Liliopsida</taxon>
        <taxon>Poales</taxon>
        <taxon>Poaceae</taxon>
        <taxon>PACMAD clade</taxon>
        <taxon>Arundinoideae</taxon>
        <taxon>Arundineae</taxon>
        <taxon>Arundo</taxon>
    </lineage>
</organism>
<evidence type="ECO:0000313" key="1">
    <source>
        <dbReference type="EMBL" id="JAD35610.1"/>
    </source>
</evidence>
<dbReference type="AlphaFoldDB" id="A0A0A8ZFY3"/>
<accession>A0A0A8ZFY3</accession>
<name>A0A0A8ZFY3_ARUDO</name>
<proteinExistence type="predicted"/>